<name>A0A6M5Z5S3_9BACT</name>
<dbReference type="InterPro" id="IPR039425">
    <property type="entry name" value="RNA_pol_sigma-70-like"/>
</dbReference>
<keyword evidence="3" id="KW-0731">Sigma factor</keyword>
<dbReference type="InterPro" id="IPR013324">
    <property type="entry name" value="RNA_pol_sigma_r3/r4-like"/>
</dbReference>
<dbReference type="GO" id="GO:0006352">
    <property type="term" value="P:DNA-templated transcription initiation"/>
    <property type="evidence" value="ECO:0007669"/>
    <property type="project" value="InterPro"/>
</dbReference>
<organism evidence="8 9">
    <name type="scientific">Frigoriglobus tundricola</name>
    <dbReference type="NCBI Taxonomy" id="2774151"/>
    <lineage>
        <taxon>Bacteria</taxon>
        <taxon>Pseudomonadati</taxon>
        <taxon>Planctomycetota</taxon>
        <taxon>Planctomycetia</taxon>
        <taxon>Gemmatales</taxon>
        <taxon>Gemmataceae</taxon>
        <taxon>Frigoriglobus</taxon>
    </lineage>
</organism>
<dbReference type="SUPFAM" id="SSF50969">
    <property type="entry name" value="YVTN repeat-like/Quinoprotein amine dehydrogenase"/>
    <property type="match status" value="1"/>
</dbReference>
<dbReference type="InterPro" id="IPR011044">
    <property type="entry name" value="Quino_amine_DH_bsu"/>
</dbReference>
<dbReference type="Proteomes" id="UP000503447">
    <property type="component" value="Chromosome"/>
</dbReference>
<evidence type="ECO:0000313" key="9">
    <source>
        <dbReference type="Proteomes" id="UP000503447"/>
    </source>
</evidence>
<dbReference type="AlphaFoldDB" id="A0A6M5Z5S3"/>
<dbReference type="PANTHER" id="PTHR43133:SF51">
    <property type="entry name" value="RNA POLYMERASE SIGMA FACTOR"/>
    <property type="match status" value="1"/>
</dbReference>
<evidence type="ECO:0000256" key="4">
    <source>
        <dbReference type="ARBA" id="ARBA00023163"/>
    </source>
</evidence>
<dbReference type="KEGG" id="ftj:FTUN_8409"/>
<sequence length="677" mass="72704">MTGTRPAEILRHLEQTETDAALLARFVATKDGAAFAELVRRHGPLVLGVCRRVTCQTHDAEDAFQATFLVLAQKAGSLRTVALLGNWLYGVAFRVASRAKRSARRRRARELTMAVLPEPAAPTVSATASDIQPILDEELAALAACYRDAIVLCDLRGTPRAEAALALGIPEGTLSSRLANGRRKLAARLSRRGVALSATTIPMAVAEVQAATSVPNELVTKTCGLVAEWATGGAVPNSVAQLTQGGAAVRKSLMFGAVMAVGLAGAVFATSSQEEPPADPQKPPLVAEKAAEQPTPKLEPKKGDKSVAFTISPKLQRSFDIHGCILTAMWNANGSHLALFGWQPVGLPGGKPRAAVVICALASKSPSIAFPDEGTELVGFAPDGLTYVTELREYQLISGHHQLKFSTLQEMQDRSGFVSINLKSTETVELELPETKSYAFAADMKTFRTVALKTGLDGEVTQREVLEVDAHRSKSVKSLLKFDSETFALSPNGKRFAVLDKDASQVTVFDLDRGVKSFDCTFPKNQDEEETPSAFRHVVFSSDGCRLGVACGQGRVYLINVDTGEMMPRLEGAASSFIYLHDGAFSADGRLLAASGMACKQIKGEPKGDFPAQQFLGRDGQFLAVWDTRTGKVLKTWSGSPLVSFCPTQPLLAILERNGESEIRVGFWDFAAEVEKK</sequence>
<feature type="region of interest" description="Disordered" evidence="5">
    <location>
        <begin position="272"/>
        <end position="304"/>
    </location>
</feature>
<feature type="domain" description="RNA polymerase sigma factor 70 region 4 type 2" evidence="7">
    <location>
        <begin position="135"/>
        <end position="185"/>
    </location>
</feature>
<gene>
    <name evidence="8" type="ORF">FTUN_8409</name>
</gene>
<reference evidence="9" key="1">
    <citation type="submission" date="2020-05" db="EMBL/GenBank/DDBJ databases">
        <title>Frigoriglobus tundricola gen. nov., sp. nov., a psychrotolerant cellulolytic planctomycete of the family Gemmataceae with two divergent copies of 16S rRNA gene.</title>
        <authorList>
            <person name="Kulichevskaya I.S."/>
            <person name="Ivanova A.A."/>
            <person name="Naumoff D.G."/>
            <person name="Beletsky A.V."/>
            <person name="Rijpstra W.I.C."/>
            <person name="Sinninghe Damste J.S."/>
            <person name="Mardanov A.V."/>
            <person name="Ravin N.V."/>
            <person name="Dedysh S.N."/>
        </authorList>
    </citation>
    <scope>NUCLEOTIDE SEQUENCE [LARGE SCALE GENOMIC DNA]</scope>
    <source>
        <strain evidence="9">PL17</strain>
    </source>
</reference>
<dbReference type="Gene3D" id="2.130.10.10">
    <property type="entry name" value="YVTN repeat-like/Quinoprotein amine dehydrogenase"/>
    <property type="match status" value="1"/>
</dbReference>
<dbReference type="Pfam" id="PF08281">
    <property type="entry name" value="Sigma70_r4_2"/>
    <property type="match status" value="1"/>
</dbReference>
<dbReference type="GO" id="GO:0003677">
    <property type="term" value="F:DNA binding"/>
    <property type="evidence" value="ECO:0007669"/>
    <property type="project" value="InterPro"/>
</dbReference>
<keyword evidence="2" id="KW-0805">Transcription regulation</keyword>
<dbReference type="InterPro" id="IPR036388">
    <property type="entry name" value="WH-like_DNA-bd_sf"/>
</dbReference>
<evidence type="ECO:0000256" key="1">
    <source>
        <dbReference type="ARBA" id="ARBA00010641"/>
    </source>
</evidence>
<comment type="similarity">
    <text evidence="1">Belongs to the sigma-70 factor family. ECF subfamily.</text>
</comment>
<keyword evidence="9" id="KW-1185">Reference proteome</keyword>
<feature type="domain" description="RNA polymerase sigma-70 region 2" evidence="6">
    <location>
        <begin position="38"/>
        <end position="106"/>
    </location>
</feature>
<proteinExistence type="inferred from homology"/>
<dbReference type="InterPro" id="IPR015943">
    <property type="entry name" value="WD40/YVTN_repeat-like_dom_sf"/>
</dbReference>
<dbReference type="NCBIfam" id="TIGR02937">
    <property type="entry name" value="sigma70-ECF"/>
    <property type="match status" value="1"/>
</dbReference>
<dbReference type="PANTHER" id="PTHR43133">
    <property type="entry name" value="RNA POLYMERASE ECF-TYPE SIGMA FACTO"/>
    <property type="match status" value="1"/>
</dbReference>
<dbReference type="InterPro" id="IPR013249">
    <property type="entry name" value="RNA_pol_sigma70_r4_t2"/>
</dbReference>
<dbReference type="Gene3D" id="1.10.1740.10">
    <property type="match status" value="1"/>
</dbReference>
<keyword evidence="4" id="KW-0804">Transcription</keyword>
<accession>A0A6M5Z5S3</accession>
<dbReference type="InterPro" id="IPR014284">
    <property type="entry name" value="RNA_pol_sigma-70_dom"/>
</dbReference>
<protein>
    <recommendedName>
        <fullName evidence="10">ECF RNA polymerase sigma factor SigE</fullName>
    </recommendedName>
</protein>
<evidence type="ECO:0000259" key="6">
    <source>
        <dbReference type="Pfam" id="PF04542"/>
    </source>
</evidence>
<dbReference type="SUPFAM" id="SSF88659">
    <property type="entry name" value="Sigma3 and sigma4 domains of RNA polymerase sigma factors"/>
    <property type="match status" value="1"/>
</dbReference>
<dbReference type="Pfam" id="PF04542">
    <property type="entry name" value="Sigma70_r2"/>
    <property type="match status" value="1"/>
</dbReference>
<evidence type="ECO:0000256" key="3">
    <source>
        <dbReference type="ARBA" id="ARBA00023082"/>
    </source>
</evidence>
<dbReference type="SUPFAM" id="SSF88946">
    <property type="entry name" value="Sigma2 domain of RNA polymerase sigma factors"/>
    <property type="match status" value="1"/>
</dbReference>
<evidence type="ECO:0008006" key="10">
    <source>
        <dbReference type="Google" id="ProtNLM"/>
    </source>
</evidence>
<dbReference type="InterPro" id="IPR013325">
    <property type="entry name" value="RNA_pol_sigma_r2"/>
</dbReference>
<dbReference type="Gene3D" id="1.10.10.10">
    <property type="entry name" value="Winged helix-like DNA-binding domain superfamily/Winged helix DNA-binding domain"/>
    <property type="match status" value="1"/>
</dbReference>
<evidence type="ECO:0000313" key="8">
    <source>
        <dbReference type="EMBL" id="QJX00771.1"/>
    </source>
</evidence>
<evidence type="ECO:0000259" key="7">
    <source>
        <dbReference type="Pfam" id="PF08281"/>
    </source>
</evidence>
<dbReference type="EMBL" id="CP053452">
    <property type="protein sequence ID" value="QJX00771.1"/>
    <property type="molecule type" value="Genomic_DNA"/>
</dbReference>
<evidence type="ECO:0000256" key="2">
    <source>
        <dbReference type="ARBA" id="ARBA00023015"/>
    </source>
</evidence>
<evidence type="ECO:0000256" key="5">
    <source>
        <dbReference type="SAM" id="MobiDB-lite"/>
    </source>
</evidence>
<dbReference type="InterPro" id="IPR007627">
    <property type="entry name" value="RNA_pol_sigma70_r2"/>
</dbReference>
<dbReference type="GO" id="GO:0016987">
    <property type="term" value="F:sigma factor activity"/>
    <property type="evidence" value="ECO:0007669"/>
    <property type="project" value="UniProtKB-KW"/>
</dbReference>
<dbReference type="RefSeq" id="WP_171475457.1">
    <property type="nucleotide sequence ID" value="NZ_CP053452.2"/>
</dbReference>